<keyword evidence="2" id="KW-1185">Reference proteome</keyword>
<accession>A0A2V5KIW3</accession>
<reference evidence="1 2" key="1">
    <citation type="submission" date="2018-05" db="EMBL/GenBank/DDBJ databases">
        <title>Paenibacillus flagellatus sp. nov., isolated from selenium mineral soil.</title>
        <authorList>
            <person name="Dai X."/>
        </authorList>
    </citation>
    <scope>NUCLEOTIDE SEQUENCE [LARGE SCALE GENOMIC DNA]</scope>
    <source>
        <strain evidence="1 2">DXL2</strain>
    </source>
</reference>
<gene>
    <name evidence="1" type="ORF">DLM86_13570</name>
</gene>
<dbReference type="AlphaFoldDB" id="A0A2V5KIW3"/>
<sequence>MKRYGEMTREELLAEVDKLKREKKGASFPSQAEMLERKIKMAESYLLSPDSFPPGTYEVEGSAERFELRYVNGVMAWGTMGREDEASFPLSMLKRIETD</sequence>
<dbReference type="Gene3D" id="1.10.287.880">
    <property type="entry name" value="Hypothetical protein YfhH domain"/>
    <property type="match status" value="1"/>
</dbReference>
<comment type="caution">
    <text evidence="1">The sequence shown here is derived from an EMBL/GenBank/DDBJ whole genome shotgun (WGS) entry which is preliminary data.</text>
</comment>
<dbReference type="InterPro" id="IPR014938">
    <property type="entry name" value="YfhH-like"/>
</dbReference>
<dbReference type="Proteomes" id="UP000247476">
    <property type="component" value="Unassembled WGS sequence"/>
</dbReference>
<name>A0A2V5KIW3_9BACL</name>
<dbReference type="InterPro" id="IPR036289">
    <property type="entry name" value="YfhH"/>
</dbReference>
<dbReference type="Gene3D" id="2.30.30.340">
    <property type="entry name" value="Hypothetical protein YfhH like domains"/>
    <property type="match status" value="1"/>
</dbReference>
<protein>
    <submittedName>
        <fullName evidence="1">Transcriptional regulator</fullName>
    </submittedName>
</protein>
<dbReference type="OrthoDB" id="2353288at2"/>
<dbReference type="EMBL" id="QJVJ01000005">
    <property type="protein sequence ID" value="PYI54490.1"/>
    <property type="molecule type" value="Genomic_DNA"/>
</dbReference>
<evidence type="ECO:0000313" key="2">
    <source>
        <dbReference type="Proteomes" id="UP000247476"/>
    </source>
</evidence>
<organism evidence="1 2">
    <name type="scientific">Paenibacillus flagellatus</name>
    <dbReference type="NCBI Taxonomy" id="2211139"/>
    <lineage>
        <taxon>Bacteria</taxon>
        <taxon>Bacillati</taxon>
        <taxon>Bacillota</taxon>
        <taxon>Bacilli</taxon>
        <taxon>Bacillales</taxon>
        <taxon>Paenibacillaceae</taxon>
        <taxon>Paenibacillus</taxon>
    </lineage>
</organism>
<dbReference type="RefSeq" id="WP_110840715.1">
    <property type="nucleotide sequence ID" value="NZ_QJVJ01000005.1"/>
</dbReference>
<proteinExistence type="predicted"/>
<evidence type="ECO:0000313" key="1">
    <source>
        <dbReference type="EMBL" id="PYI54490.1"/>
    </source>
</evidence>
<dbReference type="SUPFAM" id="SSF101697">
    <property type="entry name" value="Hypothetical protein YfhH"/>
    <property type="match status" value="1"/>
</dbReference>
<dbReference type="Pfam" id="PF08838">
    <property type="entry name" value="DUF1811"/>
    <property type="match status" value="1"/>
</dbReference>